<keyword evidence="4" id="KW-0808">Transferase</keyword>
<evidence type="ECO:0000256" key="8">
    <source>
        <dbReference type="ARBA" id="ARBA00023012"/>
    </source>
</evidence>
<comment type="catalytic activity">
    <reaction evidence="1">
        <text>ATP + protein L-histidine = ADP + protein N-phospho-L-histidine.</text>
        <dbReference type="EC" id="2.7.13.3"/>
    </reaction>
</comment>
<comment type="caution">
    <text evidence="11">The sequence shown here is derived from an EMBL/GenBank/DDBJ whole genome shotgun (WGS) entry which is preliminary data.</text>
</comment>
<dbReference type="Gene3D" id="3.30.565.10">
    <property type="entry name" value="Histidine kinase-like ATPase, C-terminal domain"/>
    <property type="match status" value="1"/>
</dbReference>
<dbReference type="SUPFAM" id="SSF55874">
    <property type="entry name" value="ATPase domain of HSP90 chaperone/DNA topoisomerase II/histidine kinase"/>
    <property type="match status" value="1"/>
</dbReference>
<keyword evidence="6 11" id="KW-0418">Kinase</keyword>
<feature type="transmembrane region" description="Helical" evidence="9">
    <location>
        <begin position="69"/>
        <end position="85"/>
    </location>
</feature>
<gene>
    <name evidence="11" type="ORF">DDE19_09395</name>
</gene>
<feature type="transmembrane region" description="Helical" evidence="9">
    <location>
        <begin position="90"/>
        <end position="106"/>
    </location>
</feature>
<keyword evidence="9" id="KW-0472">Membrane</keyword>
<dbReference type="OrthoDB" id="227596at2"/>
<evidence type="ECO:0000256" key="2">
    <source>
        <dbReference type="ARBA" id="ARBA00012438"/>
    </source>
</evidence>
<dbReference type="GO" id="GO:0005524">
    <property type="term" value="F:ATP binding"/>
    <property type="evidence" value="ECO:0007669"/>
    <property type="project" value="UniProtKB-KW"/>
</dbReference>
<dbReference type="EC" id="2.7.13.3" evidence="2"/>
<keyword evidence="9" id="KW-1133">Transmembrane helix</keyword>
<feature type="domain" description="Signal transduction histidine kinase subgroup 3 dimerisation and phosphoacceptor" evidence="10">
    <location>
        <begin position="214"/>
        <end position="277"/>
    </location>
</feature>
<keyword evidence="7" id="KW-0067">ATP-binding</keyword>
<dbReference type="GO" id="GO:0000155">
    <property type="term" value="F:phosphorelay sensor kinase activity"/>
    <property type="evidence" value="ECO:0007669"/>
    <property type="project" value="InterPro"/>
</dbReference>
<keyword evidence="3" id="KW-0597">Phosphoprotein</keyword>
<dbReference type="PANTHER" id="PTHR24421">
    <property type="entry name" value="NITRATE/NITRITE SENSOR PROTEIN NARX-RELATED"/>
    <property type="match status" value="1"/>
</dbReference>
<evidence type="ECO:0000256" key="3">
    <source>
        <dbReference type="ARBA" id="ARBA00022553"/>
    </source>
</evidence>
<dbReference type="InterPro" id="IPR011712">
    <property type="entry name" value="Sig_transdc_His_kin_sub3_dim/P"/>
</dbReference>
<dbReference type="PANTHER" id="PTHR24421:SF10">
    <property type="entry name" value="NITRATE_NITRITE SENSOR PROTEIN NARQ"/>
    <property type="match status" value="1"/>
</dbReference>
<evidence type="ECO:0000256" key="6">
    <source>
        <dbReference type="ARBA" id="ARBA00022777"/>
    </source>
</evidence>
<accession>A0A3N9XYC8</accession>
<evidence type="ECO:0000256" key="4">
    <source>
        <dbReference type="ARBA" id="ARBA00022679"/>
    </source>
</evidence>
<evidence type="ECO:0000256" key="7">
    <source>
        <dbReference type="ARBA" id="ARBA00022840"/>
    </source>
</evidence>
<feature type="transmembrane region" description="Helical" evidence="9">
    <location>
        <begin position="161"/>
        <end position="183"/>
    </location>
</feature>
<dbReference type="InterPro" id="IPR036890">
    <property type="entry name" value="HATPase_C_sf"/>
</dbReference>
<evidence type="ECO:0000313" key="11">
    <source>
        <dbReference type="EMBL" id="RQX17976.1"/>
    </source>
</evidence>
<feature type="transmembrane region" description="Helical" evidence="9">
    <location>
        <begin position="135"/>
        <end position="155"/>
    </location>
</feature>
<proteinExistence type="predicted"/>
<evidence type="ECO:0000313" key="12">
    <source>
        <dbReference type="Proteomes" id="UP000278981"/>
    </source>
</evidence>
<dbReference type="Gene3D" id="1.20.5.1930">
    <property type="match status" value="1"/>
</dbReference>
<dbReference type="GO" id="GO:0046983">
    <property type="term" value="F:protein dimerization activity"/>
    <property type="evidence" value="ECO:0007669"/>
    <property type="project" value="InterPro"/>
</dbReference>
<evidence type="ECO:0000256" key="1">
    <source>
        <dbReference type="ARBA" id="ARBA00000085"/>
    </source>
</evidence>
<organism evidence="11 12">
    <name type="scientific">Micromonospora ureilytica</name>
    <dbReference type="NCBI Taxonomy" id="709868"/>
    <lineage>
        <taxon>Bacteria</taxon>
        <taxon>Bacillati</taxon>
        <taxon>Actinomycetota</taxon>
        <taxon>Actinomycetes</taxon>
        <taxon>Micromonosporales</taxon>
        <taxon>Micromonosporaceae</taxon>
        <taxon>Micromonospora</taxon>
    </lineage>
</organism>
<dbReference type="AlphaFoldDB" id="A0A3N9XYC8"/>
<protein>
    <recommendedName>
        <fullName evidence="2">histidine kinase</fullName>
        <ecNumber evidence="2">2.7.13.3</ecNumber>
    </recommendedName>
</protein>
<name>A0A3N9XYC8_9ACTN</name>
<evidence type="ECO:0000256" key="5">
    <source>
        <dbReference type="ARBA" id="ARBA00022741"/>
    </source>
</evidence>
<keyword evidence="9" id="KW-0812">Transmembrane</keyword>
<keyword evidence="8" id="KW-0902">Two-component regulatory system</keyword>
<reference evidence="11 12" key="1">
    <citation type="submission" date="2018-04" db="EMBL/GenBank/DDBJ databases">
        <title>Micromonosporas from Atacama Desert.</title>
        <authorList>
            <person name="Carro L."/>
            <person name="Klenk H.-P."/>
            <person name="Goodfellow M."/>
        </authorList>
    </citation>
    <scope>NUCLEOTIDE SEQUENCE [LARGE SCALE GENOMIC DNA]</scope>
    <source>
        <strain evidence="11 12">LB19</strain>
    </source>
</reference>
<keyword evidence="5" id="KW-0547">Nucleotide-binding</keyword>
<dbReference type="EMBL" id="QDGB01000206">
    <property type="protein sequence ID" value="RQX17976.1"/>
    <property type="molecule type" value="Genomic_DNA"/>
</dbReference>
<dbReference type="InterPro" id="IPR050482">
    <property type="entry name" value="Sensor_HK_TwoCompSys"/>
</dbReference>
<evidence type="ECO:0000259" key="10">
    <source>
        <dbReference type="Pfam" id="PF07730"/>
    </source>
</evidence>
<dbReference type="Proteomes" id="UP000278981">
    <property type="component" value="Unassembled WGS sequence"/>
</dbReference>
<dbReference type="RefSeq" id="WP_124818151.1">
    <property type="nucleotide sequence ID" value="NZ_QDGB01000206.1"/>
</dbReference>
<sequence>MRDHSDTEPGTPRLTKWLDGRLTRLGVTGVFLRDCLLAAVLTVLTFVLLTALFWFVAPEDGVSFDPTRAWLLVAICCAQAMLLCLRRVRPLLCLALVVGLQLPIIGVSLPEATIRGIAPFVVAYTVGSLLPVRRALLAVGAVVVVESIGAAVVVTPDLLTAIAYVSASALTYAGATFVGGYVATYRRYVELVRVRADEAIREQRTKVQAAIGAERSRMARELHDVAAHHLSGMVVQAAAVERLIDRDPAAAKAGVAWIRSQGKETLDNLRLVVGVLRGRPGHEGGDGAAPVPGLGMLDDLVSTAGDLAGPVEFVREGEQREVSPIADVALYRIAQESLSNARQHAPGAPARVVLRFEPRSVSLEVVNEPAAPRGVPAARTGGVGLVGMRERAQLIGATFTAGPTAAGGWSVAATLPTNGPATSRSKEEAPA</sequence>
<evidence type="ECO:0000256" key="9">
    <source>
        <dbReference type="SAM" id="Phobius"/>
    </source>
</evidence>
<dbReference type="Pfam" id="PF07730">
    <property type="entry name" value="HisKA_3"/>
    <property type="match status" value="1"/>
</dbReference>
<feature type="transmembrane region" description="Helical" evidence="9">
    <location>
        <begin position="35"/>
        <end position="57"/>
    </location>
</feature>
<dbReference type="CDD" id="cd16917">
    <property type="entry name" value="HATPase_UhpB-NarQ-NarX-like"/>
    <property type="match status" value="1"/>
</dbReference>
<dbReference type="GO" id="GO:0016020">
    <property type="term" value="C:membrane"/>
    <property type="evidence" value="ECO:0007669"/>
    <property type="project" value="InterPro"/>
</dbReference>